<dbReference type="Pfam" id="PF19077">
    <property type="entry name" value="Big_13"/>
    <property type="match status" value="1"/>
</dbReference>
<feature type="domain" description="Bacterial Ig-like" evidence="1">
    <location>
        <begin position="72"/>
        <end position="149"/>
    </location>
</feature>
<name>A0A382DCH5_9ZZZZ</name>
<reference evidence="2" key="1">
    <citation type="submission" date="2018-05" db="EMBL/GenBank/DDBJ databases">
        <authorList>
            <person name="Lanie J.A."/>
            <person name="Ng W.-L."/>
            <person name="Kazmierczak K.M."/>
            <person name="Andrzejewski T.M."/>
            <person name="Davidsen T.M."/>
            <person name="Wayne K.J."/>
            <person name="Tettelin H."/>
            <person name="Glass J.I."/>
            <person name="Rusch D."/>
            <person name="Podicherti R."/>
            <person name="Tsui H.-C.T."/>
            <person name="Winkler M.E."/>
        </authorList>
    </citation>
    <scope>NUCLEOTIDE SEQUENCE</scope>
</reference>
<sequence>AGTTGCGIGSAAVASGQQTLTLSEITQGDGAYVCTITFTDSAGNAASALTLTSFTIDNAVATPTETTAVTTPTNDATPDVVITTTQAGTIAVGGTSGCGVGSAAVSSGQQTVTLAASGGDKAYTCTVTFTDSAGNAASALTLTAFTLDTTANTPAETTAVTSPTKDTSPDVVITTDEVGTIAVGGTTGCGVGSAAVSSGQQTITLSTITQGDGAYVCTITFSDALGTAATALTMTSFTLDTTAPSVTITSVATNTYVNAAEYAAGFNVIGTTNAEDGETVTVIYGVGAGAATSTCTAGSSAFSCQFTNAVLEATNSDAGISDGNIVVHADVNDQADNSATTAVGFAIQDTSVPSVSETTAVAALANDNTPNVVITSTQAGSLSYSTCTFGSATASTIAASSATTLTLDSNGAGGALADASYASCKISVTDDAGNAGTVTLTTFEIDTAVATPSETTAISTPTNDETPSVVITTTQAGTIVVAGTTGCGIASAAVVSGEQTLTLSEITQGDATYTCTITFTDSAGNAAGALTLTAFVLDNAVATPTETTAVTTPTKDTSPDVVITTTQAGTIVVGGTTGCGIGSAAVASGQQTLTLSTITQGDGAYVCT</sequence>
<dbReference type="InterPro" id="IPR044016">
    <property type="entry name" value="Big_13"/>
</dbReference>
<organism evidence="2">
    <name type="scientific">marine metagenome</name>
    <dbReference type="NCBI Taxonomy" id="408172"/>
    <lineage>
        <taxon>unclassified sequences</taxon>
        <taxon>metagenomes</taxon>
        <taxon>ecological metagenomes</taxon>
    </lineage>
</organism>
<gene>
    <name evidence="2" type="ORF">METZ01_LOCUS188538</name>
</gene>
<evidence type="ECO:0000259" key="1">
    <source>
        <dbReference type="Pfam" id="PF19077"/>
    </source>
</evidence>
<dbReference type="InterPro" id="IPR013783">
    <property type="entry name" value="Ig-like_fold"/>
</dbReference>
<feature type="non-terminal residue" evidence="2">
    <location>
        <position position="608"/>
    </location>
</feature>
<proteinExistence type="predicted"/>
<dbReference type="EMBL" id="UINC01038537">
    <property type="protein sequence ID" value="SVB35684.1"/>
    <property type="molecule type" value="Genomic_DNA"/>
</dbReference>
<dbReference type="Gene3D" id="2.60.40.10">
    <property type="entry name" value="Immunoglobulins"/>
    <property type="match status" value="2"/>
</dbReference>
<feature type="non-terminal residue" evidence="2">
    <location>
        <position position="1"/>
    </location>
</feature>
<protein>
    <recommendedName>
        <fullName evidence="1">Bacterial Ig-like domain-containing protein</fullName>
    </recommendedName>
</protein>
<dbReference type="AlphaFoldDB" id="A0A382DCH5"/>
<accession>A0A382DCH5</accession>
<evidence type="ECO:0000313" key="2">
    <source>
        <dbReference type="EMBL" id="SVB35684.1"/>
    </source>
</evidence>